<organism evidence="2 3">
    <name type="scientific">Daphnia pulex</name>
    <name type="common">Water flea</name>
    <dbReference type="NCBI Taxonomy" id="6669"/>
    <lineage>
        <taxon>Eukaryota</taxon>
        <taxon>Metazoa</taxon>
        <taxon>Ecdysozoa</taxon>
        <taxon>Arthropoda</taxon>
        <taxon>Crustacea</taxon>
        <taxon>Branchiopoda</taxon>
        <taxon>Diplostraca</taxon>
        <taxon>Cladocera</taxon>
        <taxon>Anomopoda</taxon>
        <taxon>Daphniidae</taxon>
        <taxon>Daphnia</taxon>
    </lineage>
</organism>
<protein>
    <submittedName>
        <fullName evidence="2">Uncharacterized protein</fullName>
    </submittedName>
</protein>
<gene>
    <name evidence="2" type="ORF">DAPPUDRAFT_124101</name>
</gene>
<dbReference type="EMBL" id="GL736349">
    <property type="protein sequence ID" value="EFX60460.1"/>
    <property type="molecule type" value="Genomic_DNA"/>
</dbReference>
<keyword evidence="3" id="KW-1185">Reference proteome</keyword>
<evidence type="ECO:0000313" key="3">
    <source>
        <dbReference type="Proteomes" id="UP000000305"/>
    </source>
</evidence>
<evidence type="ECO:0000256" key="1">
    <source>
        <dbReference type="SAM" id="MobiDB-lite"/>
    </source>
</evidence>
<evidence type="ECO:0000313" key="2">
    <source>
        <dbReference type="EMBL" id="EFX60460.1"/>
    </source>
</evidence>
<sequence length="351" mass="36120">MPDRVGIIGIDITISSGDFAMPEGTPDPHGGDIIRADHDRIEAGRRHIPQGPGGGDVVVIIDSRGRSGDFHIRLEQPAPAHVVEVDGIDVIRGYSRRGRCRGREGIEGKREGTCQKPGGRGSDAGAGGQSGAGDKIPLPVGIEGFRGVDEVARALGEERQIEGQEVVVAPVGGITNRPGSAHGLRLGAADEGPAGFPVPVKGALGHADFHVGSAGAFESDIFQGVFTGGAHDEGAAAIGVTHADREVDGSRVRTGIAHVHAAETAMVVRVWIEHSARAAAIAVVAGLIHSATADGAILVVEVQDLTGAFDYGGGIGRGRIQGIDRMIHYPAAGDADMANADGIPEFPDRPK</sequence>
<name>E9I6C0_DAPPU</name>
<dbReference type="KEGG" id="dpx:DAPPUDRAFT_124101"/>
<accession>E9I6C0</accession>
<dbReference type="AlphaFoldDB" id="E9I6C0"/>
<proteinExistence type="predicted"/>
<feature type="compositionally biased region" description="Basic and acidic residues" evidence="1">
    <location>
        <begin position="103"/>
        <end position="113"/>
    </location>
</feature>
<dbReference type="HOGENOM" id="CLU_790533_0_0_1"/>
<feature type="region of interest" description="Disordered" evidence="1">
    <location>
        <begin position="103"/>
        <end position="138"/>
    </location>
</feature>
<feature type="compositionally biased region" description="Gly residues" evidence="1">
    <location>
        <begin position="118"/>
        <end position="131"/>
    </location>
</feature>
<dbReference type="Proteomes" id="UP000000305">
    <property type="component" value="Unassembled WGS sequence"/>
</dbReference>
<dbReference type="InParanoid" id="E9I6C0"/>
<reference evidence="2 3" key="1">
    <citation type="journal article" date="2011" name="Science">
        <title>The ecoresponsive genome of Daphnia pulex.</title>
        <authorList>
            <person name="Colbourne J.K."/>
            <person name="Pfrender M.E."/>
            <person name="Gilbert D."/>
            <person name="Thomas W.K."/>
            <person name="Tucker A."/>
            <person name="Oakley T.H."/>
            <person name="Tokishita S."/>
            <person name="Aerts A."/>
            <person name="Arnold G.J."/>
            <person name="Basu M.K."/>
            <person name="Bauer D.J."/>
            <person name="Caceres C.E."/>
            <person name="Carmel L."/>
            <person name="Casola C."/>
            <person name="Choi J.H."/>
            <person name="Detter J.C."/>
            <person name="Dong Q."/>
            <person name="Dusheyko S."/>
            <person name="Eads B.D."/>
            <person name="Frohlich T."/>
            <person name="Geiler-Samerotte K.A."/>
            <person name="Gerlach D."/>
            <person name="Hatcher P."/>
            <person name="Jogdeo S."/>
            <person name="Krijgsveld J."/>
            <person name="Kriventseva E.V."/>
            <person name="Kultz D."/>
            <person name="Laforsch C."/>
            <person name="Lindquist E."/>
            <person name="Lopez J."/>
            <person name="Manak J.R."/>
            <person name="Muller J."/>
            <person name="Pangilinan J."/>
            <person name="Patwardhan R.P."/>
            <person name="Pitluck S."/>
            <person name="Pritham E.J."/>
            <person name="Rechtsteiner A."/>
            <person name="Rho M."/>
            <person name="Rogozin I.B."/>
            <person name="Sakarya O."/>
            <person name="Salamov A."/>
            <person name="Schaack S."/>
            <person name="Shapiro H."/>
            <person name="Shiga Y."/>
            <person name="Skalitzky C."/>
            <person name="Smith Z."/>
            <person name="Souvorov A."/>
            <person name="Sung W."/>
            <person name="Tang Z."/>
            <person name="Tsuchiya D."/>
            <person name="Tu H."/>
            <person name="Vos H."/>
            <person name="Wang M."/>
            <person name="Wolf Y.I."/>
            <person name="Yamagata H."/>
            <person name="Yamada T."/>
            <person name="Ye Y."/>
            <person name="Shaw J.R."/>
            <person name="Andrews J."/>
            <person name="Crease T.J."/>
            <person name="Tang H."/>
            <person name="Lucas S.M."/>
            <person name="Robertson H.M."/>
            <person name="Bork P."/>
            <person name="Koonin E.V."/>
            <person name="Zdobnov E.M."/>
            <person name="Grigoriev I.V."/>
            <person name="Lynch M."/>
            <person name="Boore J.L."/>
        </authorList>
    </citation>
    <scope>NUCLEOTIDE SEQUENCE [LARGE SCALE GENOMIC DNA]</scope>
</reference>